<dbReference type="CDD" id="cd00190">
    <property type="entry name" value="Tryp_SPc"/>
    <property type="match status" value="1"/>
</dbReference>
<dbReference type="GO" id="GO:0004252">
    <property type="term" value="F:serine-type endopeptidase activity"/>
    <property type="evidence" value="ECO:0007669"/>
    <property type="project" value="InterPro"/>
</dbReference>
<dbReference type="PROSITE" id="PS00135">
    <property type="entry name" value="TRYPSIN_SER"/>
    <property type="match status" value="1"/>
</dbReference>
<keyword evidence="2" id="KW-0720">Serine protease</keyword>
<sequence>SSSTDMARSGGGSLVGLRVVVVLVAFTLTLKPTAESLNQFMEGPVPIEFIIGGNPTSPTALPWQAFIQIKRTNGDWNCGGSLLKMKWILSAAHCFVQTKSTPAGVPNGYEITTTRMFIHVGVQDTNKLGSPVQSQVITENIGSHLRIHSQFNRNADLNNDIALIELAKEFILHPNVIPITLGTGSDAEPGKYLRASGFGRTVPSGTPTNILQSVSGLRLFNSSECEEYFQPLRYTFTDSMLCTINYKKGACQGDSGGAVITGEKGKSDGPPWVQIGIVSWGLPTCEDSNTGLVPLVVVNIQKFRQYIYEIIDVAEAPPLPSGPPTPTPPDPHWCSFVDASTKCSTLRVALECQQLCTG</sequence>
<keyword evidence="2" id="KW-0378">Hydrolase</keyword>
<dbReference type="InterPro" id="IPR001314">
    <property type="entry name" value="Peptidase_S1A"/>
</dbReference>
<keyword evidence="1" id="KW-1015">Disulfide bond</keyword>
<keyword evidence="5" id="KW-1185">Reference proteome</keyword>
<reference evidence="4 5" key="1">
    <citation type="submission" date="2024-05" db="EMBL/GenBank/DDBJ databases">
        <authorList>
            <person name="Wallberg A."/>
        </authorList>
    </citation>
    <scope>NUCLEOTIDE SEQUENCE [LARGE SCALE GENOMIC DNA]</scope>
</reference>
<dbReference type="GO" id="GO:0006508">
    <property type="term" value="P:proteolysis"/>
    <property type="evidence" value="ECO:0007669"/>
    <property type="project" value="UniProtKB-KW"/>
</dbReference>
<dbReference type="InterPro" id="IPR043504">
    <property type="entry name" value="Peptidase_S1_PA_chymotrypsin"/>
</dbReference>
<dbReference type="InterPro" id="IPR018114">
    <property type="entry name" value="TRYPSIN_HIS"/>
</dbReference>
<dbReference type="Proteomes" id="UP001497623">
    <property type="component" value="Unassembled WGS sequence"/>
</dbReference>
<evidence type="ECO:0000256" key="2">
    <source>
        <dbReference type="RuleBase" id="RU363034"/>
    </source>
</evidence>
<dbReference type="InterPro" id="IPR009003">
    <property type="entry name" value="Peptidase_S1_PA"/>
</dbReference>
<dbReference type="EMBL" id="CAXKWB010037562">
    <property type="protein sequence ID" value="CAL4150193.1"/>
    <property type="molecule type" value="Genomic_DNA"/>
</dbReference>
<dbReference type="PROSITE" id="PS00134">
    <property type="entry name" value="TRYPSIN_HIS"/>
    <property type="match status" value="1"/>
</dbReference>
<organism evidence="4 5">
    <name type="scientific">Meganyctiphanes norvegica</name>
    <name type="common">Northern krill</name>
    <name type="synonym">Thysanopoda norvegica</name>
    <dbReference type="NCBI Taxonomy" id="48144"/>
    <lineage>
        <taxon>Eukaryota</taxon>
        <taxon>Metazoa</taxon>
        <taxon>Ecdysozoa</taxon>
        <taxon>Arthropoda</taxon>
        <taxon>Crustacea</taxon>
        <taxon>Multicrustacea</taxon>
        <taxon>Malacostraca</taxon>
        <taxon>Eumalacostraca</taxon>
        <taxon>Eucarida</taxon>
        <taxon>Euphausiacea</taxon>
        <taxon>Euphausiidae</taxon>
        <taxon>Meganyctiphanes</taxon>
    </lineage>
</organism>
<evidence type="ECO:0000313" key="4">
    <source>
        <dbReference type="EMBL" id="CAL4150193.1"/>
    </source>
</evidence>
<dbReference type="PANTHER" id="PTHR24253">
    <property type="entry name" value="TRANSMEMBRANE PROTEASE SERINE"/>
    <property type="match status" value="1"/>
</dbReference>
<keyword evidence="2" id="KW-0645">Protease</keyword>
<dbReference type="PRINTS" id="PR00722">
    <property type="entry name" value="CHYMOTRYPSIN"/>
</dbReference>
<dbReference type="Pfam" id="PF00089">
    <property type="entry name" value="Trypsin"/>
    <property type="match status" value="1"/>
</dbReference>
<dbReference type="AlphaFoldDB" id="A0AAV2RZM5"/>
<feature type="domain" description="Peptidase S1" evidence="3">
    <location>
        <begin position="50"/>
        <end position="312"/>
    </location>
</feature>
<feature type="non-terminal residue" evidence="4">
    <location>
        <position position="358"/>
    </location>
</feature>
<dbReference type="InterPro" id="IPR001254">
    <property type="entry name" value="Trypsin_dom"/>
</dbReference>
<name>A0AAV2RZM5_MEGNR</name>
<dbReference type="SMART" id="SM00020">
    <property type="entry name" value="Tryp_SPc"/>
    <property type="match status" value="1"/>
</dbReference>
<dbReference type="Gene3D" id="2.40.10.10">
    <property type="entry name" value="Trypsin-like serine proteases"/>
    <property type="match status" value="1"/>
</dbReference>
<protein>
    <recommendedName>
        <fullName evidence="3">Peptidase S1 domain-containing protein</fullName>
    </recommendedName>
</protein>
<evidence type="ECO:0000313" key="5">
    <source>
        <dbReference type="Proteomes" id="UP001497623"/>
    </source>
</evidence>
<evidence type="ECO:0000259" key="3">
    <source>
        <dbReference type="PROSITE" id="PS50240"/>
    </source>
</evidence>
<evidence type="ECO:0000256" key="1">
    <source>
        <dbReference type="ARBA" id="ARBA00023157"/>
    </source>
</evidence>
<proteinExistence type="predicted"/>
<dbReference type="InterPro" id="IPR033116">
    <property type="entry name" value="TRYPSIN_SER"/>
</dbReference>
<gene>
    <name evidence="4" type="ORF">MNOR_LOCUS30547</name>
</gene>
<comment type="caution">
    <text evidence="4">The sequence shown here is derived from an EMBL/GenBank/DDBJ whole genome shotgun (WGS) entry which is preliminary data.</text>
</comment>
<dbReference type="PROSITE" id="PS50240">
    <property type="entry name" value="TRYPSIN_DOM"/>
    <property type="match status" value="1"/>
</dbReference>
<accession>A0AAV2RZM5</accession>
<dbReference type="SUPFAM" id="SSF50494">
    <property type="entry name" value="Trypsin-like serine proteases"/>
    <property type="match status" value="1"/>
</dbReference>
<feature type="non-terminal residue" evidence="4">
    <location>
        <position position="1"/>
    </location>
</feature>